<protein>
    <recommendedName>
        <fullName evidence="4">BZIP domain-containing protein</fullName>
    </recommendedName>
</protein>
<dbReference type="PANTHER" id="PTHR37012">
    <property type="entry name" value="B-ZIP TRANSCRIPTION FACTOR (EUROFUNG)-RELATED"/>
    <property type="match status" value="1"/>
</dbReference>
<dbReference type="Pfam" id="PF11905">
    <property type="entry name" value="DUF3425"/>
    <property type="match status" value="1"/>
</dbReference>
<dbReference type="InterPro" id="IPR021833">
    <property type="entry name" value="DUF3425"/>
</dbReference>
<keyword evidence="3" id="KW-1185">Reference proteome</keyword>
<dbReference type="OrthoDB" id="5086080at2759"/>
<evidence type="ECO:0000313" key="3">
    <source>
        <dbReference type="Proteomes" id="UP000256645"/>
    </source>
</evidence>
<dbReference type="AlphaFoldDB" id="A0A3D8S0E8"/>
<dbReference type="PANTHER" id="PTHR37012:SF7">
    <property type="entry name" value="B-ZIP TRANSCRIPTION FACTOR (EUROFUNG)-RELATED"/>
    <property type="match status" value="1"/>
</dbReference>
<evidence type="ECO:0000256" key="1">
    <source>
        <dbReference type="SAM" id="MobiDB-lite"/>
    </source>
</evidence>
<organism evidence="2 3">
    <name type="scientific">Coleophoma cylindrospora</name>
    <dbReference type="NCBI Taxonomy" id="1849047"/>
    <lineage>
        <taxon>Eukaryota</taxon>
        <taxon>Fungi</taxon>
        <taxon>Dikarya</taxon>
        <taxon>Ascomycota</taxon>
        <taxon>Pezizomycotina</taxon>
        <taxon>Leotiomycetes</taxon>
        <taxon>Helotiales</taxon>
        <taxon>Dermateaceae</taxon>
        <taxon>Coleophoma</taxon>
    </lineage>
</organism>
<sequence length="524" mass="59617">MSGYSDEGNNNSADLGATIADRKGKAIDDDHSSAKTAAAKRMKKRELDRKCQRMARDRTKARMAYLEGLVEDFQQQDSSGHIAALMSQLAEVRKERDTLAQTLQSIARLSKNYQESPAYPLTAAHDTDTAHVQQPQKHTAPAISENTKHRTLNSTIPPQDNRHLTGPTQQVSDIMRQDEIPFGATLAFPWDTGMMPAAAGFEMGDYGMGDLPNTFPEIVIDTSEAEAPPTTTHSQHWEFVIPRSEEVCDCSTPPYVFPPTRRPNQWHFANEILTSTTAPHTRSLIQKEAQGLVEDVLVRAIVDGWESVEPELAQFPSWQMLRKIDEEMFWSCSKVARLAIMRAMGLLIAYHATNTPDRAAKVPWWFFREHLPLQAPVPHSYAVEFLAWPALRKRIVFSQHRYCANTFWDLFRANFCVVWPYELRDCFTRDRQTGAYRISPAFDTQLQDIRTWSMGRQFFQEYPELYNDIPATNHIPGHISDPLMPLCNPGHQQAPQRLLAQQQARYSRRKRQDGTDVNPKSPPG</sequence>
<feature type="region of interest" description="Disordered" evidence="1">
    <location>
        <begin position="491"/>
        <end position="524"/>
    </location>
</feature>
<evidence type="ECO:0000313" key="2">
    <source>
        <dbReference type="EMBL" id="RDW79748.1"/>
    </source>
</evidence>
<feature type="compositionally biased region" description="Low complexity" evidence="1">
    <location>
        <begin position="492"/>
        <end position="505"/>
    </location>
</feature>
<name>A0A3D8S0E8_9HELO</name>
<dbReference type="CDD" id="cd14688">
    <property type="entry name" value="bZIP_YAP"/>
    <property type="match status" value="1"/>
</dbReference>
<accession>A0A3D8S0E8</accession>
<comment type="caution">
    <text evidence="2">The sequence shown here is derived from an EMBL/GenBank/DDBJ whole genome shotgun (WGS) entry which is preliminary data.</text>
</comment>
<evidence type="ECO:0008006" key="4">
    <source>
        <dbReference type="Google" id="ProtNLM"/>
    </source>
</evidence>
<proteinExistence type="predicted"/>
<reference evidence="2 3" key="1">
    <citation type="journal article" date="2018" name="IMA Fungus">
        <title>IMA Genome-F 9: Draft genome sequence of Annulohypoxylon stygium, Aspergillus mulundensis, Berkeleyomyces basicola (syn. Thielaviopsis basicola), Ceratocystis smalleyi, two Cercospora beticola strains, Coleophoma cylindrospora, Fusarium fracticaudum, Phialophora cf. hyalina, and Morchella septimelata.</title>
        <authorList>
            <person name="Wingfield B.D."/>
            <person name="Bills G.F."/>
            <person name="Dong Y."/>
            <person name="Huang W."/>
            <person name="Nel W.J."/>
            <person name="Swalarsk-Parry B.S."/>
            <person name="Vaghefi N."/>
            <person name="Wilken P.M."/>
            <person name="An Z."/>
            <person name="de Beer Z.W."/>
            <person name="De Vos L."/>
            <person name="Chen L."/>
            <person name="Duong T.A."/>
            <person name="Gao Y."/>
            <person name="Hammerbacher A."/>
            <person name="Kikkert J.R."/>
            <person name="Li Y."/>
            <person name="Li H."/>
            <person name="Li K."/>
            <person name="Li Q."/>
            <person name="Liu X."/>
            <person name="Ma X."/>
            <person name="Naidoo K."/>
            <person name="Pethybridge S.J."/>
            <person name="Sun J."/>
            <person name="Steenkamp E.T."/>
            <person name="van der Nest M.A."/>
            <person name="van Wyk S."/>
            <person name="Wingfield M.J."/>
            <person name="Xiong C."/>
            <person name="Yue Q."/>
            <person name="Zhang X."/>
        </authorList>
    </citation>
    <scope>NUCLEOTIDE SEQUENCE [LARGE SCALE GENOMIC DNA]</scope>
    <source>
        <strain evidence="2 3">BP6252</strain>
    </source>
</reference>
<gene>
    <name evidence="2" type="ORF">BP6252_04386</name>
</gene>
<dbReference type="EMBL" id="PDLM01000004">
    <property type="protein sequence ID" value="RDW79748.1"/>
    <property type="molecule type" value="Genomic_DNA"/>
</dbReference>
<dbReference type="Proteomes" id="UP000256645">
    <property type="component" value="Unassembled WGS sequence"/>
</dbReference>